<dbReference type="PRINTS" id="PR00080">
    <property type="entry name" value="SDRFAMILY"/>
</dbReference>
<keyword evidence="2" id="KW-0560">Oxidoreductase</keyword>
<comment type="similarity">
    <text evidence="1 3">Belongs to the short-chain dehydrogenases/reductases (SDR) family.</text>
</comment>
<dbReference type="Gene3D" id="3.40.50.720">
    <property type="entry name" value="NAD(P)-binding Rossmann-like Domain"/>
    <property type="match status" value="1"/>
</dbReference>
<dbReference type="NCBIfam" id="NF004823">
    <property type="entry name" value="PRK06179.1"/>
    <property type="match status" value="1"/>
</dbReference>
<dbReference type="GO" id="GO:0016491">
    <property type="term" value="F:oxidoreductase activity"/>
    <property type="evidence" value="ECO:0007669"/>
    <property type="project" value="UniProtKB-KW"/>
</dbReference>
<dbReference type="EMBL" id="AYLO01000066">
    <property type="protein sequence ID" value="ESS72142.1"/>
    <property type="molecule type" value="Genomic_DNA"/>
</dbReference>
<dbReference type="SUPFAM" id="SSF51735">
    <property type="entry name" value="NAD(P)-binding Rossmann-fold domains"/>
    <property type="match status" value="1"/>
</dbReference>
<dbReference type="RefSeq" id="WP_023494819.1">
    <property type="nucleotide sequence ID" value="NZ_AYLO01000066.1"/>
</dbReference>
<dbReference type="CDD" id="cd05374">
    <property type="entry name" value="17beta-HSD-like_SDR_c"/>
    <property type="match status" value="1"/>
</dbReference>
<dbReference type="PANTHER" id="PTHR43976:SF16">
    <property type="entry name" value="SHORT-CHAIN DEHYDROGENASE_REDUCTASE FAMILY PROTEIN"/>
    <property type="match status" value="1"/>
</dbReference>
<sequence>MNKRIKFDNKVVIVTGVSSGIGRVAAEKFAQRGCQVFGTVRSIAKAEPIPGVRFVEMDVRDDASVQRGIQSVIDEANRIDVLVNNAGMMMLGAVEETSLPEAASLFDTNVFGILRITKAVLPSMRAQNSGRIINISSVLGFLPAPYLGIYAASKHAVEGLSESLDHEVRQFGIRVVLVEPAFTKTNLDANSPQAASLIPTYENERGNVSKAINKNVNSAPEPDGVADTIIDAALGKWRMRHQPKGQAFLLSKLRRFLPVNLVDSSLRKDFGLN</sequence>
<keyword evidence="5" id="KW-1185">Reference proteome</keyword>
<evidence type="ECO:0000313" key="4">
    <source>
        <dbReference type="EMBL" id="ESS72142.1"/>
    </source>
</evidence>
<dbReference type="PANTHER" id="PTHR43976">
    <property type="entry name" value="SHORT CHAIN DEHYDROGENASE"/>
    <property type="match status" value="1"/>
</dbReference>
<dbReference type="InterPro" id="IPR051911">
    <property type="entry name" value="SDR_oxidoreductase"/>
</dbReference>
<dbReference type="STRING" id="1116472.MGMO_69c00090"/>
<dbReference type="Pfam" id="PF00106">
    <property type="entry name" value="adh_short"/>
    <property type="match status" value="1"/>
</dbReference>
<protein>
    <submittedName>
        <fullName evidence="4">Short-chain dehydrogenase/reductase SDR</fullName>
    </submittedName>
</protein>
<proteinExistence type="inferred from homology"/>
<dbReference type="InterPro" id="IPR036291">
    <property type="entry name" value="NAD(P)-bd_dom_sf"/>
</dbReference>
<accession>V5C109</accession>
<evidence type="ECO:0000256" key="3">
    <source>
        <dbReference type="RuleBase" id="RU000363"/>
    </source>
</evidence>
<organism evidence="4 5">
    <name type="scientific">Methyloglobulus morosus KoM1</name>
    <dbReference type="NCBI Taxonomy" id="1116472"/>
    <lineage>
        <taxon>Bacteria</taxon>
        <taxon>Pseudomonadati</taxon>
        <taxon>Pseudomonadota</taxon>
        <taxon>Gammaproteobacteria</taxon>
        <taxon>Methylococcales</taxon>
        <taxon>Methylococcaceae</taxon>
        <taxon>Methyloglobulus</taxon>
    </lineage>
</organism>
<evidence type="ECO:0000256" key="2">
    <source>
        <dbReference type="ARBA" id="ARBA00023002"/>
    </source>
</evidence>
<evidence type="ECO:0000256" key="1">
    <source>
        <dbReference type="ARBA" id="ARBA00006484"/>
    </source>
</evidence>
<dbReference type="eggNOG" id="COG1028">
    <property type="taxonomic scope" value="Bacteria"/>
</dbReference>
<name>V5C109_9GAMM</name>
<dbReference type="PATRIC" id="fig|1116472.3.peg.2061"/>
<dbReference type="InterPro" id="IPR002347">
    <property type="entry name" value="SDR_fam"/>
</dbReference>
<evidence type="ECO:0000313" key="5">
    <source>
        <dbReference type="Proteomes" id="UP000017842"/>
    </source>
</evidence>
<dbReference type="Proteomes" id="UP000017842">
    <property type="component" value="Unassembled WGS sequence"/>
</dbReference>
<gene>
    <name evidence="4" type="ORF">MGMO_69c00090</name>
</gene>
<comment type="caution">
    <text evidence="4">The sequence shown here is derived from an EMBL/GenBank/DDBJ whole genome shotgun (WGS) entry which is preliminary data.</text>
</comment>
<dbReference type="AlphaFoldDB" id="V5C109"/>
<dbReference type="PRINTS" id="PR00081">
    <property type="entry name" value="GDHRDH"/>
</dbReference>
<reference evidence="4 5" key="1">
    <citation type="journal article" date="2013" name="Genome Announc.">
        <title>Draft Genome Sequence of the Methanotrophic Gammaproteobacterium Methyloglobulus morosus DSM 22980 Strain KoM1.</title>
        <authorList>
            <person name="Poehlein A."/>
            <person name="Deutzmann J.S."/>
            <person name="Daniel R."/>
            <person name="Simeonova D.D."/>
        </authorList>
    </citation>
    <scope>NUCLEOTIDE SEQUENCE [LARGE SCALE GENOMIC DNA]</scope>
    <source>
        <strain evidence="4 5">KoM1</strain>
    </source>
</reference>